<evidence type="ECO:0000256" key="3">
    <source>
        <dbReference type="ARBA" id="ARBA00022525"/>
    </source>
</evidence>
<keyword evidence="3" id="KW-0964">Secreted</keyword>
<comment type="subcellular location">
    <subcellularLocation>
        <location evidence="1">Secreted</location>
        <location evidence="1">Cell wall</location>
    </subcellularLocation>
</comment>
<evidence type="ECO:0000256" key="9">
    <source>
        <dbReference type="SAM" id="Phobius"/>
    </source>
</evidence>
<keyword evidence="5" id="KW-0130">Cell adhesion</keyword>
<feature type="compositionally biased region" description="Basic and acidic residues" evidence="8">
    <location>
        <begin position="179"/>
        <end position="188"/>
    </location>
</feature>
<evidence type="ECO:0000256" key="6">
    <source>
        <dbReference type="ARBA" id="ARBA00023087"/>
    </source>
</evidence>
<protein>
    <submittedName>
        <fullName evidence="12">DUF320 domain-containing protein</fullName>
    </submittedName>
</protein>
<feature type="compositionally biased region" description="Gly residues" evidence="8">
    <location>
        <begin position="95"/>
        <end position="121"/>
    </location>
</feature>
<evidence type="ECO:0000259" key="11">
    <source>
        <dbReference type="PROSITE" id="PS51884"/>
    </source>
</evidence>
<evidence type="ECO:0000313" key="12">
    <source>
        <dbReference type="EMBL" id="TGG82340.1"/>
    </source>
</evidence>
<keyword evidence="4 10" id="KW-0732">Signal</keyword>
<dbReference type="Proteomes" id="UP000298111">
    <property type="component" value="Unassembled WGS sequence"/>
</dbReference>
<gene>
    <name evidence="12" type="ORF">D8771_17285</name>
</gene>
<dbReference type="PANTHER" id="PTHR10068">
    <property type="entry name" value="BONE MARROW PROTEOGLYCAN"/>
    <property type="match status" value="1"/>
</dbReference>
<evidence type="ECO:0000256" key="8">
    <source>
        <dbReference type="SAM" id="MobiDB-lite"/>
    </source>
</evidence>
<evidence type="ECO:0000256" key="2">
    <source>
        <dbReference type="ARBA" id="ARBA00022512"/>
    </source>
</evidence>
<dbReference type="GeneID" id="84311331"/>
<feature type="signal peptide" evidence="10">
    <location>
        <begin position="1"/>
        <end position="28"/>
    </location>
</feature>
<feature type="compositionally biased region" description="Basic and acidic residues" evidence="8">
    <location>
        <begin position="236"/>
        <end position="271"/>
    </location>
</feature>
<accession>A0A8H1QQ08</accession>
<keyword evidence="9" id="KW-0472">Membrane</keyword>
<dbReference type="RefSeq" id="WP_037611973.1">
    <property type="nucleotide sequence ID" value="NZ_CP048875.1"/>
</dbReference>
<feature type="compositionally biased region" description="Low complexity" evidence="8">
    <location>
        <begin position="122"/>
        <end position="140"/>
    </location>
</feature>
<evidence type="ECO:0000256" key="4">
    <source>
        <dbReference type="ARBA" id="ARBA00022729"/>
    </source>
</evidence>
<dbReference type="PANTHER" id="PTHR10068:SF14">
    <property type="entry name" value="CELL WALL ADHESIN EAP1"/>
    <property type="match status" value="1"/>
</dbReference>
<comment type="caution">
    <text evidence="12">The sequence shown here is derived from an EMBL/GenBank/DDBJ whole genome shotgun (WGS) entry which is preliminary data.</text>
</comment>
<dbReference type="Pfam" id="PF03777">
    <property type="entry name" value="ChpA-C"/>
    <property type="match status" value="2"/>
</dbReference>
<keyword evidence="2" id="KW-0134">Cell wall</keyword>
<feature type="transmembrane region" description="Helical" evidence="9">
    <location>
        <begin position="297"/>
        <end position="315"/>
    </location>
</feature>
<dbReference type="EMBL" id="RCIY01000062">
    <property type="protein sequence ID" value="TGG82340.1"/>
    <property type="molecule type" value="Genomic_DNA"/>
</dbReference>
<dbReference type="PROSITE" id="PS51884">
    <property type="entry name" value="CHAPLIN"/>
    <property type="match status" value="2"/>
</dbReference>
<keyword evidence="9" id="KW-0812">Transmembrane</keyword>
<keyword evidence="6 7" id="KW-0034">Amyloid</keyword>
<feature type="chain" id="PRO_5034462770" evidence="10">
    <location>
        <begin position="29"/>
        <end position="324"/>
    </location>
</feature>
<feature type="domain" description="Chaplin" evidence="11">
    <location>
        <begin position="131"/>
        <end position="171"/>
    </location>
</feature>
<reference evidence="12 13" key="1">
    <citation type="submission" date="2018-10" db="EMBL/GenBank/DDBJ databases">
        <title>Isolation of pseudouridimycin from Streptomyces albus DSM 40763.</title>
        <authorList>
            <person name="Rosenqvist P."/>
            <person name="Metsae-Ketelae M."/>
            <person name="Virta P."/>
        </authorList>
    </citation>
    <scope>NUCLEOTIDE SEQUENCE [LARGE SCALE GENOMIC DNA]</scope>
    <source>
        <strain evidence="12 13">DSM 40763</strain>
    </source>
</reference>
<feature type="region of interest" description="Disordered" evidence="8">
    <location>
        <begin position="166"/>
        <end position="291"/>
    </location>
</feature>
<evidence type="ECO:0000256" key="7">
    <source>
        <dbReference type="PROSITE-ProRule" id="PRU01232"/>
    </source>
</evidence>
<evidence type="ECO:0000256" key="5">
    <source>
        <dbReference type="ARBA" id="ARBA00022889"/>
    </source>
</evidence>
<dbReference type="AlphaFoldDB" id="A0A8H1QQ08"/>
<dbReference type="GO" id="GO:0007155">
    <property type="term" value="P:cell adhesion"/>
    <property type="evidence" value="ECO:0007669"/>
    <property type="project" value="UniProtKB-KW"/>
</dbReference>
<name>A0A8H1QQ08_9ACTN</name>
<keyword evidence="9" id="KW-1133">Transmembrane helix</keyword>
<feature type="domain" description="Chaplin" evidence="11">
    <location>
        <begin position="39"/>
        <end position="79"/>
    </location>
</feature>
<evidence type="ECO:0000256" key="1">
    <source>
        <dbReference type="ARBA" id="ARBA00004191"/>
    </source>
</evidence>
<evidence type="ECO:0000313" key="13">
    <source>
        <dbReference type="Proteomes" id="UP000298111"/>
    </source>
</evidence>
<sequence length="324" mass="31473">MRQGTRKGLITMAATGGLLALSGGTALADSGAQGSSGHSPGVISGNTFQAPVNVTVNICGNTVSVLGLLNPASGNGCSTGAPAGGSGAQHDRPGQHGGQTGHSPQGGRGDQATGGGHGGSGAHADGSSHGSPGVVSGNDVQVPVDVPVNVCGNSVDVVGVLNPAHGNDCGNPSAPAPEKPGKPGEPEKPGNPGEPEKPGNPGEPEKPGNPGEPEKPGNPGEPEKPGNPENPGNPGKPEKPGSPEVPDKPGEPGEPGTPDRPDGSTEVRTASHTEAAPAHTDPAGTGELAHTGSASQLGVAVPVSVGMLAGGYVLYRRSRVAARR</sequence>
<dbReference type="InterPro" id="IPR005528">
    <property type="entry name" value="ChpA-H"/>
</dbReference>
<evidence type="ECO:0000256" key="10">
    <source>
        <dbReference type="SAM" id="SignalP"/>
    </source>
</evidence>
<organism evidence="12 13">
    <name type="scientific">Streptomyces albus</name>
    <dbReference type="NCBI Taxonomy" id="1888"/>
    <lineage>
        <taxon>Bacteria</taxon>
        <taxon>Bacillati</taxon>
        <taxon>Actinomycetota</taxon>
        <taxon>Actinomycetes</taxon>
        <taxon>Kitasatosporales</taxon>
        <taxon>Streptomycetaceae</taxon>
        <taxon>Streptomyces</taxon>
    </lineage>
</organism>
<proteinExistence type="predicted"/>
<feature type="region of interest" description="Disordered" evidence="8">
    <location>
        <begin position="79"/>
        <end position="140"/>
    </location>
</feature>